<dbReference type="FunFam" id="1.20.5.170:FF:000020">
    <property type="entry name" value="BZIP transcription factor"/>
    <property type="match status" value="1"/>
</dbReference>
<dbReference type="GO" id="GO:0005634">
    <property type="term" value="C:nucleus"/>
    <property type="evidence" value="ECO:0007669"/>
    <property type="project" value="UniProtKB-SubCell"/>
</dbReference>
<reference evidence="9 10" key="1">
    <citation type="submission" date="2024-03" db="EMBL/GenBank/DDBJ databases">
        <authorList>
            <person name="Martinez-Hernandez J."/>
        </authorList>
    </citation>
    <scope>NUCLEOTIDE SEQUENCE [LARGE SCALE GENOMIC DNA]</scope>
</reference>
<feature type="region of interest" description="Disordered" evidence="7">
    <location>
        <begin position="275"/>
        <end position="299"/>
    </location>
</feature>
<dbReference type="Proteomes" id="UP001497480">
    <property type="component" value="Unassembled WGS sequence"/>
</dbReference>
<evidence type="ECO:0000256" key="5">
    <source>
        <dbReference type="ARBA" id="ARBA00023163"/>
    </source>
</evidence>
<dbReference type="GO" id="GO:0000976">
    <property type="term" value="F:transcription cis-regulatory region binding"/>
    <property type="evidence" value="ECO:0007669"/>
    <property type="project" value="UniProtKB-ARBA"/>
</dbReference>
<keyword evidence="10" id="KW-1185">Reference proteome</keyword>
<comment type="subcellular location">
    <subcellularLocation>
        <location evidence="1">Nucleus</location>
    </subcellularLocation>
</comment>
<proteinExistence type="inferred from homology"/>
<evidence type="ECO:0000256" key="2">
    <source>
        <dbReference type="ARBA" id="ARBA00007163"/>
    </source>
</evidence>
<dbReference type="SUPFAM" id="SSF57959">
    <property type="entry name" value="Leucine zipper domain"/>
    <property type="match status" value="1"/>
</dbReference>
<evidence type="ECO:0000256" key="7">
    <source>
        <dbReference type="SAM" id="MobiDB-lite"/>
    </source>
</evidence>
<dbReference type="PROSITE" id="PS00036">
    <property type="entry name" value="BZIP_BASIC"/>
    <property type="match status" value="1"/>
</dbReference>
<accession>A0AAV1WFA2</accession>
<dbReference type="GO" id="GO:0003700">
    <property type="term" value="F:DNA-binding transcription factor activity"/>
    <property type="evidence" value="ECO:0007669"/>
    <property type="project" value="InterPro"/>
</dbReference>
<dbReference type="AlphaFoldDB" id="A0AAV1WFA2"/>
<feature type="region of interest" description="Disordered" evidence="7">
    <location>
        <begin position="376"/>
        <end position="407"/>
    </location>
</feature>
<dbReference type="PANTHER" id="PTHR45967">
    <property type="entry name" value="G-BOX-BINDING FACTOR 3-RELATED"/>
    <property type="match status" value="1"/>
</dbReference>
<comment type="caution">
    <text evidence="9">The sequence shown here is derived from an EMBL/GenBank/DDBJ whole genome shotgun (WGS) entry which is preliminary data.</text>
</comment>
<keyword evidence="5" id="KW-0804">Transcription</keyword>
<name>A0AAV1WFA2_LUPLU</name>
<sequence>MGNREEGKSIHTEKPSSPGQTDQANQTNVHVYPDWAAMQAYYGPRFSVPPYYNPSMASGHAPRPYMWGPPQPMMTTYGPPYAAIYPHGGVYNHPEVAIGPHSNGQGVPSSSSAGTPSCMETPTKISGNTGKGLMKKEFDGLAKSIGNDNAESEGRGVGKRLSQSVDTEGSSDGSDGNTSGANRSRKRSREGTPTTDGEGKTEIQDNTVSKETTASNKIMSVTPISVVGKFVRSTVSSGMTTALELRNLSTINSMANPTSGSQPFLPHESWLQNERDLKREKRKQSNRESARRSRLRKQAEAEELARTVDNLTAENVSLTSEINQLAESSEKLRVENAILREKLKNVQLVKAEEVILNSIDIQRATPICTENLLSKVNNSGSDDRTAEDENDFGENKPTSGAKLHQLLDNHRANAVAAS</sequence>
<feature type="region of interest" description="Disordered" evidence="7">
    <location>
        <begin position="144"/>
        <end position="211"/>
    </location>
</feature>
<keyword evidence="3" id="KW-0805">Transcription regulation</keyword>
<feature type="compositionally biased region" description="Low complexity" evidence="7">
    <location>
        <begin position="166"/>
        <end position="180"/>
    </location>
</feature>
<dbReference type="GO" id="GO:0046983">
    <property type="term" value="F:protein dimerization activity"/>
    <property type="evidence" value="ECO:0007669"/>
    <property type="project" value="UniProtKB-ARBA"/>
</dbReference>
<gene>
    <name evidence="9" type="ORF">LLUT_LOCUS9027</name>
</gene>
<dbReference type="InterPro" id="IPR044827">
    <property type="entry name" value="GBF-like"/>
</dbReference>
<dbReference type="InterPro" id="IPR012900">
    <property type="entry name" value="MFMR"/>
</dbReference>
<dbReference type="InterPro" id="IPR046347">
    <property type="entry name" value="bZIP_sf"/>
</dbReference>
<dbReference type="Pfam" id="PF00170">
    <property type="entry name" value="bZIP_1"/>
    <property type="match status" value="1"/>
</dbReference>
<feature type="compositionally biased region" description="Polar residues" evidence="7">
    <location>
        <begin position="102"/>
        <end position="128"/>
    </location>
</feature>
<dbReference type="Pfam" id="PF07777">
    <property type="entry name" value="MFMR"/>
    <property type="match status" value="1"/>
</dbReference>
<feature type="compositionally biased region" description="Basic and acidic residues" evidence="7">
    <location>
        <begin position="1"/>
        <end position="14"/>
    </location>
</feature>
<dbReference type="CDD" id="cd14702">
    <property type="entry name" value="bZIP_plant_GBF1"/>
    <property type="match status" value="1"/>
</dbReference>
<dbReference type="PROSITE" id="PS50217">
    <property type="entry name" value="BZIP"/>
    <property type="match status" value="1"/>
</dbReference>
<dbReference type="SMART" id="SM00338">
    <property type="entry name" value="BRLZ"/>
    <property type="match status" value="1"/>
</dbReference>
<evidence type="ECO:0000313" key="10">
    <source>
        <dbReference type="Proteomes" id="UP001497480"/>
    </source>
</evidence>
<feature type="domain" description="BZIP" evidence="8">
    <location>
        <begin position="276"/>
        <end position="339"/>
    </location>
</feature>
<feature type="region of interest" description="Disordered" evidence="7">
    <location>
        <begin position="1"/>
        <end position="28"/>
    </location>
</feature>
<feature type="region of interest" description="Disordered" evidence="7">
    <location>
        <begin position="100"/>
        <end position="132"/>
    </location>
</feature>
<evidence type="ECO:0000256" key="3">
    <source>
        <dbReference type="ARBA" id="ARBA00023015"/>
    </source>
</evidence>
<keyword evidence="4" id="KW-0238">DNA-binding</keyword>
<evidence type="ECO:0000256" key="1">
    <source>
        <dbReference type="ARBA" id="ARBA00004123"/>
    </source>
</evidence>
<dbReference type="EMBL" id="CAXHTB010000006">
    <property type="protein sequence ID" value="CAL0307967.1"/>
    <property type="molecule type" value="Genomic_DNA"/>
</dbReference>
<evidence type="ECO:0000256" key="4">
    <source>
        <dbReference type="ARBA" id="ARBA00023125"/>
    </source>
</evidence>
<evidence type="ECO:0000256" key="6">
    <source>
        <dbReference type="ARBA" id="ARBA00023242"/>
    </source>
</evidence>
<dbReference type="Gene3D" id="1.20.5.170">
    <property type="match status" value="1"/>
</dbReference>
<organism evidence="9 10">
    <name type="scientific">Lupinus luteus</name>
    <name type="common">European yellow lupine</name>
    <dbReference type="NCBI Taxonomy" id="3873"/>
    <lineage>
        <taxon>Eukaryota</taxon>
        <taxon>Viridiplantae</taxon>
        <taxon>Streptophyta</taxon>
        <taxon>Embryophyta</taxon>
        <taxon>Tracheophyta</taxon>
        <taxon>Spermatophyta</taxon>
        <taxon>Magnoliopsida</taxon>
        <taxon>eudicotyledons</taxon>
        <taxon>Gunneridae</taxon>
        <taxon>Pentapetalae</taxon>
        <taxon>rosids</taxon>
        <taxon>fabids</taxon>
        <taxon>Fabales</taxon>
        <taxon>Fabaceae</taxon>
        <taxon>Papilionoideae</taxon>
        <taxon>50 kb inversion clade</taxon>
        <taxon>genistoids sensu lato</taxon>
        <taxon>core genistoids</taxon>
        <taxon>Genisteae</taxon>
        <taxon>Lupinus</taxon>
    </lineage>
</organism>
<dbReference type="InterPro" id="IPR045314">
    <property type="entry name" value="bZIP_plant_GBF1"/>
</dbReference>
<evidence type="ECO:0000313" key="9">
    <source>
        <dbReference type="EMBL" id="CAL0307967.1"/>
    </source>
</evidence>
<evidence type="ECO:0000259" key="8">
    <source>
        <dbReference type="PROSITE" id="PS50217"/>
    </source>
</evidence>
<dbReference type="PANTHER" id="PTHR45967:SF1">
    <property type="entry name" value="G-BOX-BINDING FACTOR 3"/>
    <property type="match status" value="1"/>
</dbReference>
<protein>
    <recommendedName>
        <fullName evidence="8">BZIP domain-containing protein</fullName>
    </recommendedName>
</protein>
<keyword evidence="6" id="KW-0539">Nucleus</keyword>
<feature type="compositionally biased region" description="Polar residues" evidence="7">
    <location>
        <begin position="15"/>
        <end position="28"/>
    </location>
</feature>
<dbReference type="Pfam" id="PF16596">
    <property type="entry name" value="MFMR_assoc"/>
    <property type="match status" value="1"/>
</dbReference>
<dbReference type="InterPro" id="IPR004827">
    <property type="entry name" value="bZIP"/>
</dbReference>
<comment type="similarity">
    <text evidence="2">Belongs to the bZIP family.</text>
</comment>